<dbReference type="Proteomes" id="UP000078555">
    <property type="component" value="Unassembled WGS sequence"/>
</dbReference>
<protein>
    <submittedName>
        <fullName evidence="2">Uncharacterized protein</fullName>
    </submittedName>
</protein>
<evidence type="ECO:0000313" key="3">
    <source>
        <dbReference type="Proteomes" id="UP000078550"/>
    </source>
</evidence>
<name>A0A1A8Z377_PLAOA</name>
<evidence type="ECO:0000313" key="4">
    <source>
        <dbReference type="Proteomes" id="UP000078555"/>
    </source>
</evidence>
<dbReference type="Proteomes" id="UP000078550">
    <property type="component" value="Unassembled WGS sequence"/>
</dbReference>
<sequence>MSPLNVWLFPQNCIKREVVPKSQFSICAKVRTCGMAVAKWQVRNSSSKMAVAKWQVRNSRCNMILTPYCKGAPPSLWRIKPCVYMDKKALSFVNILLPFASHACRCPN</sequence>
<reference evidence="3 4" key="1">
    <citation type="submission" date="2016-05" db="EMBL/GenBank/DDBJ databases">
        <authorList>
            <person name="Naeem Raeece"/>
        </authorList>
    </citation>
    <scope>NUCLEOTIDE SEQUENCE [LARGE SCALE GENOMIC DNA]</scope>
</reference>
<organism evidence="2 4">
    <name type="scientific">Plasmodium ovale wallikeri</name>
    <dbReference type="NCBI Taxonomy" id="864142"/>
    <lineage>
        <taxon>Eukaryota</taxon>
        <taxon>Sar</taxon>
        <taxon>Alveolata</taxon>
        <taxon>Apicomplexa</taxon>
        <taxon>Aconoidasida</taxon>
        <taxon>Haemosporida</taxon>
        <taxon>Plasmodiidae</taxon>
        <taxon>Plasmodium</taxon>
        <taxon>Plasmodium (Plasmodium)</taxon>
    </lineage>
</organism>
<dbReference type="AlphaFoldDB" id="A0A1A8Z377"/>
<dbReference type="EMBL" id="FLRD01000107">
    <property type="protein sequence ID" value="SBT38281.1"/>
    <property type="molecule type" value="Genomic_DNA"/>
</dbReference>
<dbReference type="EMBL" id="FLRE01000065">
    <property type="protein sequence ID" value="SBT33692.1"/>
    <property type="molecule type" value="Genomic_DNA"/>
</dbReference>
<proteinExistence type="predicted"/>
<keyword evidence="4" id="KW-1185">Reference proteome</keyword>
<reference evidence="2" key="2">
    <citation type="submission" date="2016-05" db="EMBL/GenBank/DDBJ databases">
        <authorList>
            <person name="Lavstsen T."/>
            <person name="Jespersen J.S."/>
        </authorList>
    </citation>
    <scope>NUCLEOTIDE SEQUENCE [LARGE SCALE GENOMIC DNA]</scope>
</reference>
<accession>A0A1A8Z377</accession>
<evidence type="ECO:0000313" key="1">
    <source>
        <dbReference type="EMBL" id="SBT33692.1"/>
    </source>
</evidence>
<gene>
    <name evidence="2" type="ORF">POVWA1_037830</name>
    <name evidence="1" type="ORF">POVWA2_016000</name>
</gene>
<evidence type="ECO:0000313" key="2">
    <source>
        <dbReference type="EMBL" id="SBT38281.1"/>
    </source>
</evidence>